<dbReference type="InterPro" id="IPR035965">
    <property type="entry name" value="PAS-like_dom_sf"/>
</dbReference>
<sequence length="155" mass="17161">MDCPAPENGYQADHAQLLLRSYQKCLWRPLLPQCGATFDVAKALFESSAVVLSHNGAADPILTYGNRAALELWEMDWDTLTQMPSRLTAEPEEREARAALLSSIRDNGYIDNYRGIRISATGKRFYIEDAVIWTLTDAAGHPCGQAATFSKVTPL</sequence>
<reference evidence="2" key="2">
    <citation type="submission" date="2020-09" db="EMBL/GenBank/DDBJ databases">
        <authorList>
            <person name="Sun Q."/>
            <person name="Zhou Y."/>
        </authorList>
    </citation>
    <scope>NUCLEOTIDE SEQUENCE</scope>
    <source>
        <strain evidence="2">CGMCC 1.16012</strain>
    </source>
</reference>
<accession>A0A917ABN1</accession>
<dbReference type="RefSeq" id="WP_095596540.1">
    <property type="nucleotide sequence ID" value="NZ_BMKN01000001.1"/>
</dbReference>
<protein>
    <submittedName>
        <fullName evidence="2">MEKHLA domain-containing protein</fullName>
    </submittedName>
</protein>
<dbReference type="OrthoDB" id="9794448at2"/>
<feature type="domain" description="MEKHLA" evidence="1">
    <location>
        <begin position="13"/>
        <end position="152"/>
    </location>
</feature>
<organism evidence="2 3">
    <name type="scientific">Actibacterium pelagium</name>
    <dbReference type="NCBI Taxonomy" id="2029103"/>
    <lineage>
        <taxon>Bacteria</taxon>
        <taxon>Pseudomonadati</taxon>
        <taxon>Pseudomonadota</taxon>
        <taxon>Alphaproteobacteria</taxon>
        <taxon>Rhodobacterales</taxon>
        <taxon>Roseobacteraceae</taxon>
        <taxon>Actibacterium</taxon>
    </lineage>
</organism>
<dbReference type="EMBL" id="BMKN01000001">
    <property type="protein sequence ID" value="GGE40796.1"/>
    <property type="molecule type" value="Genomic_DNA"/>
</dbReference>
<evidence type="ECO:0000313" key="2">
    <source>
        <dbReference type="EMBL" id="GGE40796.1"/>
    </source>
</evidence>
<gene>
    <name evidence="2" type="ORF">GCM10011517_05540</name>
</gene>
<evidence type="ECO:0000259" key="1">
    <source>
        <dbReference type="Pfam" id="PF08670"/>
    </source>
</evidence>
<dbReference type="Proteomes" id="UP000606730">
    <property type="component" value="Unassembled WGS sequence"/>
</dbReference>
<dbReference type="AlphaFoldDB" id="A0A917ABN1"/>
<comment type="caution">
    <text evidence="2">The sequence shown here is derived from an EMBL/GenBank/DDBJ whole genome shotgun (WGS) entry which is preliminary data.</text>
</comment>
<dbReference type="Pfam" id="PF08670">
    <property type="entry name" value="MEKHLA"/>
    <property type="match status" value="1"/>
</dbReference>
<dbReference type="SUPFAM" id="SSF55785">
    <property type="entry name" value="PYP-like sensor domain (PAS domain)"/>
    <property type="match status" value="1"/>
</dbReference>
<name>A0A917ABN1_9RHOB</name>
<reference evidence="2" key="1">
    <citation type="journal article" date="2014" name="Int. J. Syst. Evol. Microbiol.">
        <title>Complete genome sequence of Corynebacterium casei LMG S-19264T (=DSM 44701T), isolated from a smear-ripened cheese.</title>
        <authorList>
            <consortium name="US DOE Joint Genome Institute (JGI-PGF)"/>
            <person name="Walter F."/>
            <person name="Albersmeier A."/>
            <person name="Kalinowski J."/>
            <person name="Ruckert C."/>
        </authorList>
    </citation>
    <scope>NUCLEOTIDE SEQUENCE</scope>
    <source>
        <strain evidence="2">CGMCC 1.16012</strain>
    </source>
</reference>
<proteinExistence type="predicted"/>
<evidence type="ECO:0000313" key="3">
    <source>
        <dbReference type="Proteomes" id="UP000606730"/>
    </source>
</evidence>
<dbReference type="InterPro" id="IPR013978">
    <property type="entry name" value="MEKHLA"/>
</dbReference>
<keyword evidence="3" id="KW-1185">Reference proteome</keyword>